<proteinExistence type="predicted"/>
<evidence type="ECO:0000256" key="1">
    <source>
        <dbReference type="SAM" id="MobiDB-lite"/>
    </source>
</evidence>
<evidence type="ECO:0000313" key="2">
    <source>
        <dbReference type="EMBL" id="VDP72083.1"/>
    </source>
</evidence>
<feature type="compositionally biased region" description="Polar residues" evidence="1">
    <location>
        <begin position="17"/>
        <end position="43"/>
    </location>
</feature>
<dbReference type="STRING" id="31246.A0A183PQQ9"/>
<dbReference type="Proteomes" id="UP000269396">
    <property type="component" value="Unassembled WGS sequence"/>
</dbReference>
<accession>A0A183PQQ9</accession>
<dbReference type="AlphaFoldDB" id="A0A183PQQ9"/>
<keyword evidence="3" id="KW-1185">Reference proteome</keyword>
<feature type="region of interest" description="Disordered" evidence="1">
    <location>
        <begin position="1"/>
        <end position="43"/>
    </location>
</feature>
<organism evidence="2 3">
    <name type="scientific">Schistosoma mattheei</name>
    <dbReference type="NCBI Taxonomy" id="31246"/>
    <lineage>
        <taxon>Eukaryota</taxon>
        <taxon>Metazoa</taxon>
        <taxon>Spiralia</taxon>
        <taxon>Lophotrochozoa</taxon>
        <taxon>Platyhelminthes</taxon>
        <taxon>Trematoda</taxon>
        <taxon>Digenea</taxon>
        <taxon>Strigeidida</taxon>
        <taxon>Schistosomatoidea</taxon>
        <taxon>Schistosomatidae</taxon>
        <taxon>Schistosoma</taxon>
    </lineage>
</organism>
<sequence>MTDTPEESSKSKMKKPANTTDVSDSSNSLPNTDKSLSSGQFPNGINEKLLKQLTNVMLVSGSGSSSGVTEKKSKNDYRFWRTQPVPDLSKLHFHFFTDKYFSFSMF</sequence>
<name>A0A183PQQ9_9TREM</name>
<reference evidence="2 3" key="1">
    <citation type="submission" date="2018-11" db="EMBL/GenBank/DDBJ databases">
        <authorList>
            <consortium name="Pathogen Informatics"/>
        </authorList>
    </citation>
    <scope>NUCLEOTIDE SEQUENCE [LARGE SCALE GENOMIC DNA]</scope>
    <source>
        <strain>Denwood</strain>
        <strain evidence="3">Zambia</strain>
    </source>
</reference>
<dbReference type="EMBL" id="UZAL01037556">
    <property type="protein sequence ID" value="VDP72083.1"/>
    <property type="molecule type" value="Genomic_DNA"/>
</dbReference>
<gene>
    <name evidence="2" type="ORF">SMTD_LOCUS16695</name>
</gene>
<protein>
    <submittedName>
        <fullName evidence="2">Uncharacterized protein</fullName>
    </submittedName>
</protein>
<evidence type="ECO:0000313" key="3">
    <source>
        <dbReference type="Proteomes" id="UP000269396"/>
    </source>
</evidence>